<dbReference type="PRINTS" id="PR00180">
    <property type="entry name" value="CRETINALDHBP"/>
</dbReference>
<dbReference type="STRING" id="568069.A0A1J1HQ32"/>
<name>A0A1J1HQ32_9DIPT</name>
<dbReference type="InterPro" id="IPR001251">
    <property type="entry name" value="CRAL-TRIO_dom"/>
</dbReference>
<accession>A0A1J1HQ32</accession>
<dbReference type="OrthoDB" id="75724at2759"/>
<dbReference type="GO" id="GO:1902936">
    <property type="term" value="F:phosphatidylinositol bisphosphate binding"/>
    <property type="evidence" value="ECO:0007669"/>
    <property type="project" value="TreeGrafter"/>
</dbReference>
<dbReference type="SMART" id="SM00516">
    <property type="entry name" value="SEC14"/>
    <property type="match status" value="1"/>
</dbReference>
<dbReference type="Proteomes" id="UP000183832">
    <property type="component" value="Unassembled WGS sequence"/>
</dbReference>
<dbReference type="PROSITE" id="PS50191">
    <property type="entry name" value="CRAL_TRIO"/>
    <property type="match status" value="1"/>
</dbReference>
<dbReference type="PANTHER" id="PTHR10174">
    <property type="entry name" value="ALPHA-TOCOPHEROL TRANSFER PROTEIN-RELATED"/>
    <property type="match status" value="1"/>
</dbReference>
<dbReference type="PANTHER" id="PTHR10174:SF212">
    <property type="entry name" value="MIP26555P1"/>
    <property type="match status" value="1"/>
</dbReference>
<gene>
    <name evidence="2" type="primary">similar to Clavesin-1</name>
    <name evidence="2" type="ORF">CLUMA_CG003865</name>
</gene>
<reference evidence="2 3" key="1">
    <citation type="submission" date="2015-04" db="EMBL/GenBank/DDBJ databases">
        <authorList>
            <person name="Syromyatnikov M.Y."/>
            <person name="Popov V.N."/>
        </authorList>
    </citation>
    <scope>NUCLEOTIDE SEQUENCE [LARGE SCALE GENOMIC DNA]</scope>
</reference>
<dbReference type="SUPFAM" id="SSF46938">
    <property type="entry name" value="CRAL/TRIO N-terminal domain"/>
    <property type="match status" value="1"/>
</dbReference>
<proteinExistence type="predicted"/>
<dbReference type="GO" id="GO:0016020">
    <property type="term" value="C:membrane"/>
    <property type="evidence" value="ECO:0007669"/>
    <property type="project" value="TreeGrafter"/>
</dbReference>
<dbReference type="EMBL" id="CVRI01000017">
    <property type="protein sequence ID" value="CRK90149.1"/>
    <property type="molecule type" value="Genomic_DNA"/>
</dbReference>
<dbReference type="Pfam" id="PF00650">
    <property type="entry name" value="CRAL_TRIO"/>
    <property type="match status" value="1"/>
</dbReference>
<organism evidence="2 3">
    <name type="scientific">Clunio marinus</name>
    <dbReference type="NCBI Taxonomy" id="568069"/>
    <lineage>
        <taxon>Eukaryota</taxon>
        <taxon>Metazoa</taxon>
        <taxon>Ecdysozoa</taxon>
        <taxon>Arthropoda</taxon>
        <taxon>Hexapoda</taxon>
        <taxon>Insecta</taxon>
        <taxon>Pterygota</taxon>
        <taxon>Neoptera</taxon>
        <taxon>Endopterygota</taxon>
        <taxon>Diptera</taxon>
        <taxon>Nematocera</taxon>
        <taxon>Chironomoidea</taxon>
        <taxon>Chironomidae</taxon>
        <taxon>Clunio</taxon>
    </lineage>
</organism>
<evidence type="ECO:0000259" key="1">
    <source>
        <dbReference type="PROSITE" id="PS50191"/>
    </source>
</evidence>
<dbReference type="InterPro" id="IPR036865">
    <property type="entry name" value="CRAL-TRIO_dom_sf"/>
</dbReference>
<keyword evidence="3" id="KW-1185">Reference proteome</keyword>
<dbReference type="Gene3D" id="1.20.5.1200">
    <property type="entry name" value="Alpha-tocopherol transfer"/>
    <property type="match status" value="1"/>
</dbReference>
<evidence type="ECO:0000313" key="3">
    <source>
        <dbReference type="Proteomes" id="UP000183832"/>
    </source>
</evidence>
<dbReference type="AlphaFoldDB" id="A0A1J1HQ32"/>
<protein>
    <submittedName>
        <fullName evidence="2">CLUMA_CG003865, isoform A</fullName>
    </submittedName>
</protein>
<dbReference type="CDD" id="cd00170">
    <property type="entry name" value="SEC14"/>
    <property type="match status" value="1"/>
</dbReference>
<feature type="domain" description="CRAL-TRIO" evidence="1">
    <location>
        <begin position="94"/>
        <end position="260"/>
    </location>
</feature>
<sequence length="286" mass="33480">MSNVFDIDTSPETPELLELARVQLRETPEIKEKAFKELRELLKKNSDLNYRDDDAFLQMILRPCHWYPEGAIKLLRQIAEFRKENAKFVKGLLPEQEKKAFCEGNVINILTGKDQLGRRVLIVNQGKLWNPDEVTADQLFKLFYMIHIVAMQEFATQINGVVVIMDFEGLSLKQVKALSPGSTKRLLTFIQDAMPLRLKEVHFVKQPFIFNMVWTLIKPFVKEKLKQRMFFHGDDMKKLHKHIPADYLPTNYGGTLPAIDYSGKDWYGVTERYVQEFEQWNTYGFK</sequence>
<dbReference type="SUPFAM" id="SSF52087">
    <property type="entry name" value="CRAL/TRIO domain"/>
    <property type="match status" value="1"/>
</dbReference>
<dbReference type="Gene3D" id="1.10.8.20">
    <property type="entry name" value="N-terminal domain of phosphatidylinositol transfer protein sec14p"/>
    <property type="match status" value="1"/>
</dbReference>
<dbReference type="InterPro" id="IPR036273">
    <property type="entry name" value="CRAL/TRIO_N_dom_sf"/>
</dbReference>
<evidence type="ECO:0000313" key="2">
    <source>
        <dbReference type="EMBL" id="CRK90149.1"/>
    </source>
</evidence>
<dbReference type="Gene3D" id="3.40.525.10">
    <property type="entry name" value="CRAL-TRIO lipid binding domain"/>
    <property type="match status" value="1"/>
</dbReference>